<accession>A0A854D8A6</accession>
<dbReference type="Gene3D" id="1.25.40.10">
    <property type="entry name" value="Tetratricopeptide repeat domain"/>
    <property type="match status" value="2"/>
</dbReference>
<evidence type="ECO:0000256" key="3">
    <source>
        <dbReference type="ARBA" id="ARBA00022475"/>
    </source>
</evidence>
<keyword evidence="6" id="KW-0472">Membrane</keyword>
<evidence type="ECO:0000256" key="2">
    <source>
        <dbReference type="ARBA" id="ARBA00010488"/>
    </source>
</evidence>
<keyword evidence="5" id="KW-0777">Teichoic acid biosynthesis</keyword>
<dbReference type="GO" id="GO:0047355">
    <property type="term" value="F:CDP-glycerol glycerophosphotransferase activity"/>
    <property type="evidence" value="ECO:0007669"/>
    <property type="project" value="InterPro"/>
</dbReference>
<reference evidence="9 10" key="1">
    <citation type="submission" date="2016-12" db="EMBL/GenBank/DDBJ databases">
        <title>Genomic comparison of strains in the 'Actinomyces naeslundii' group.</title>
        <authorList>
            <person name="Mughal S.R."/>
            <person name="Do T."/>
            <person name="Gilbert S.C."/>
            <person name="Witherden E.A."/>
            <person name="Didelot X."/>
            <person name="Beighton D."/>
        </authorList>
    </citation>
    <scope>NUCLEOTIDE SEQUENCE [LARGE SCALE GENOMIC DNA]</scope>
    <source>
        <strain evidence="9 10">NCTC 10301</strain>
    </source>
</reference>
<dbReference type="InterPro" id="IPR001296">
    <property type="entry name" value="Glyco_trans_1"/>
</dbReference>
<evidence type="ECO:0000256" key="5">
    <source>
        <dbReference type="ARBA" id="ARBA00022944"/>
    </source>
</evidence>
<gene>
    <name evidence="9" type="ORF">BKH33_07950</name>
</gene>
<dbReference type="Gene3D" id="3.40.50.2000">
    <property type="entry name" value="Glycogen Phosphorylase B"/>
    <property type="match status" value="1"/>
</dbReference>
<dbReference type="PANTHER" id="PTHR37316:SF3">
    <property type="entry name" value="TEICHOIC ACID GLYCEROL-PHOSPHATE TRANSFERASE"/>
    <property type="match status" value="1"/>
</dbReference>
<dbReference type="SUPFAM" id="SSF53756">
    <property type="entry name" value="UDP-Glycosyltransferase/glycogen phosphorylase"/>
    <property type="match status" value="2"/>
</dbReference>
<evidence type="ECO:0000313" key="10">
    <source>
        <dbReference type="Proteomes" id="UP000187035"/>
    </source>
</evidence>
<dbReference type="RefSeq" id="WP_076071060.1">
    <property type="nucleotide sequence ID" value="NZ_CBDEMP010000045.1"/>
</dbReference>
<dbReference type="Proteomes" id="UP000187035">
    <property type="component" value="Unassembled WGS sequence"/>
</dbReference>
<comment type="caution">
    <text evidence="9">The sequence shown here is derived from an EMBL/GenBank/DDBJ whole genome shotgun (WGS) entry which is preliminary data.</text>
</comment>
<dbReference type="InterPro" id="IPR007554">
    <property type="entry name" value="Glycerophosphate_synth"/>
</dbReference>
<organism evidence="9 10">
    <name type="scientific">Actinomyces naeslundii</name>
    <dbReference type="NCBI Taxonomy" id="1655"/>
    <lineage>
        <taxon>Bacteria</taxon>
        <taxon>Bacillati</taxon>
        <taxon>Actinomycetota</taxon>
        <taxon>Actinomycetes</taxon>
        <taxon>Actinomycetales</taxon>
        <taxon>Actinomycetaceae</taxon>
        <taxon>Actinomyces</taxon>
    </lineage>
</organism>
<dbReference type="InterPro" id="IPR043148">
    <property type="entry name" value="TagF_C"/>
</dbReference>
<dbReference type="Gene3D" id="3.40.50.11820">
    <property type="match status" value="1"/>
</dbReference>
<keyword evidence="4 9" id="KW-0808">Transferase</keyword>
<dbReference type="GO" id="GO:0019350">
    <property type="term" value="P:teichoic acid biosynthetic process"/>
    <property type="evidence" value="ECO:0007669"/>
    <property type="project" value="UniProtKB-KW"/>
</dbReference>
<dbReference type="GeneID" id="64257185"/>
<protein>
    <submittedName>
        <fullName evidence="9">Glycosyl transferase family 1</fullName>
    </submittedName>
</protein>
<feature type="region of interest" description="Disordered" evidence="7">
    <location>
        <begin position="1315"/>
        <end position="1339"/>
    </location>
</feature>
<dbReference type="GO" id="GO:0005886">
    <property type="term" value="C:plasma membrane"/>
    <property type="evidence" value="ECO:0007669"/>
    <property type="project" value="UniProtKB-SubCell"/>
</dbReference>
<evidence type="ECO:0000313" key="9">
    <source>
        <dbReference type="EMBL" id="OMG35491.1"/>
    </source>
</evidence>
<dbReference type="GO" id="GO:0016757">
    <property type="term" value="F:glycosyltransferase activity"/>
    <property type="evidence" value="ECO:0007669"/>
    <property type="project" value="InterPro"/>
</dbReference>
<comment type="similarity">
    <text evidence="2">Belongs to the CDP-glycerol glycerophosphotransferase family.</text>
</comment>
<dbReference type="Gene3D" id="3.40.50.12580">
    <property type="match status" value="1"/>
</dbReference>
<evidence type="ECO:0000256" key="7">
    <source>
        <dbReference type="SAM" id="MobiDB-lite"/>
    </source>
</evidence>
<comment type="subcellular location">
    <subcellularLocation>
        <location evidence="1">Cell membrane</location>
        <topology evidence="1">Peripheral membrane protein</topology>
    </subcellularLocation>
</comment>
<dbReference type="Pfam" id="PF00534">
    <property type="entry name" value="Glycos_transf_1"/>
    <property type="match status" value="1"/>
</dbReference>
<name>A0A854D8A6_ACTNA</name>
<evidence type="ECO:0000256" key="4">
    <source>
        <dbReference type="ARBA" id="ARBA00022679"/>
    </source>
</evidence>
<dbReference type="InterPro" id="IPR011990">
    <property type="entry name" value="TPR-like_helical_dom_sf"/>
</dbReference>
<dbReference type="InterPro" id="IPR019734">
    <property type="entry name" value="TPR_rpt"/>
</dbReference>
<dbReference type="InterPro" id="IPR043149">
    <property type="entry name" value="TagF_N"/>
</dbReference>
<keyword evidence="3" id="KW-1003">Cell membrane</keyword>
<dbReference type="SMART" id="SM00028">
    <property type="entry name" value="TPR"/>
    <property type="match status" value="6"/>
</dbReference>
<evidence type="ECO:0000256" key="1">
    <source>
        <dbReference type="ARBA" id="ARBA00004202"/>
    </source>
</evidence>
<dbReference type="PANTHER" id="PTHR37316">
    <property type="entry name" value="TEICHOIC ACID GLYCEROL-PHOSPHATE PRIMASE"/>
    <property type="match status" value="1"/>
</dbReference>
<dbReference type="EMBL" id="MSRR01000015">
    <property type="protein sequence ID" value="OMG35491.1"/>
    <property type="molecule type" value="Genomic_DNA"/>
</dbReference>
<dbReference type="CDD" id="cd03811">
    <property type="entry name" value="GT4_GT28_WabH-like"/>
    <property type="match status" value="1"/>
</dbReference>
<proteinExistence type="inferred from homology"/>
<dbReference type="SUPFAM" id="SSF48452">
    <property type="entry name" value="TPR-like"/>
    <property type="match status" value="2"/>
</dbReference>
<sequence>MASKDAVLRKMGRAVSGRLRLPAVTRLVRYVAAKEYEDGNLAEAKRLYEKIPESARDTAIRLRLGVISERQEQLEAALRTYTEVADRDPACGEAFYRAGCLLKRQDDPEAASVFFSRAISSGVRDRRYSDKLLTCLPESTPQWQRLEVLLSGLPEHETDAAWLRKILQAQLHLGLNGPARCTLESLAYVDRLSAQELFEQGLIAHRDGDRASATVSFAAACEAAGGKACRKGPAQFACSRGDWKLALELLELYPGEGMSRADLVYELGLCLDRLCEYERAQGQYALAASLDPGSGNSLYKLGLVSERVGDLVTAERSYLEALRTLKKPARSWWSYRRGVCLARLGRHDEALESFWSYLGPAPRGLASVSKQRASTGFLALVRAKSSPPPRQRPEDLVESTISDIMLGLHEALRSHGGADDPDAGMDVPPAAARTAARSIRHILPLVLKGDRSNRLVLAQLAQDAGQVELACEILEQAEEFGCKDGLDPRAYGRTAGAARNIRYAEALEVLPVSPHLVLWESNHGASIGCHPLAVFRWMVDRPEYSHLIHVWAVNDLGAVPADLLGRRNVVFVPLHSTEYMQYLATAGYLVNNVSFAPYFVRRREQRYLNTWHGTPFKTLGRSMRGGLLDYENLQRNFQLSTTLMAPNELTRWALIEDHDLLDVYRGRTIVAGSPRLDTSLTMSGQDRKALRGRLGMAEDDERRLVLFAPTWRGGVSKRELDREALLADLTAMASRDDVLVVYRVHRLSEKLLAGVDLPVSVVPKDIDTNELLAAVDVLVTDYSSILFDFLPQKRPIVLYMHDIEDYRAERGLYLDPEEVPGLACYDRGELASAIGRALVGEGIADEEALARYCPYEDGRASARLARFFFDDDNDLGPRAIIRDHALDPALGDGARKRRTLLFHASMIPNGIASAFLALLEALDPSLYSVNLIVEPSVLRGNENRQEIFRRLPRHVHVICKPGAAPWRIHERSCVNDFARHPDAYTSQSFWDAYWAYYERETRRILGDFVPDAAIEYDGYAETWVSLIAAWGRRGSRTSCYQHNQMDNEYRDKYPNLRRVFVLYSDVDAVVAVSPGLARHNRTGLAGLGIGLSQRQLSARNLLDIERVRLGAQAPAPDAFTALKDEHDFVLTTMGRMSMEKNQAALIEAVALLREQDGARSDDPGDGTEDDSAQGLSIGLAIVGSGVLEGTLRARIDSLGLAGHVTLLGQMDNPFPVLGGADLFVLPSLHEGQPVTLLETMTLGTAVVASDLPGNRELIALGYGVLSGTSPQDIAQAIRTALADPLRARGTFDVQEHNARSLRDTLDAVLGSEALHQQPKEDEASPRSRCSRGASQGAIA</sequence>
<feature type="domain" description="Glycosyl transferase family 1" evidence="8">
    <location>
        <begin position="1122"/>
        <end position="1284"/>
    </location>
</feature>
<dbReference type="Pfam" id="PF04464">
    <property type="entry name" value="Glyphos_transf"/>
    <property type="match status" value="1"/>
</dbReference>
<evidence type="ECO:0000256" key="6">
    <source>
        <dbReference type="ARBA" id="ARBA00023136"/>
    </source>
</evidence>
<dbReference type="InterPro" id="IPR051612">
    <property type="entry name" value="Teichoic_Acid_Biosynth"/>
</dbReference>
<evidence type="ECO:0000259" key="8">
    <source>
        <dbReference type="Pfam" id="PF00534"/>
    </source>
</evidence>